<dbReference type="EMBL" id="JAGFBR010000012">
    <property type="protein sequence ID" value="KAH0457891.1"/>
    <property type="molecule type" value="Genomic_DNA"/>
</dbReference>
<dbReference type="AlphaFoldDB" id="A0AAV7GMT4"/>
<evidence type="ECO:0000313" key="9">
    <source>
        <dbReference type="Proteomes" id="UP000775213"/>
    </source>
</evidence>
<evidence type="ECO:0000256" key="4">
    <source>
        <dbReference type="ARBA" id="ARBA00022737"/>
    </source>
</evidence>
<evidence type="ECO:0000256" key="3">
    <source>
        <dbReference type="ARBA" id="ARBA00022729"/>
    </source>
</evidence>
<keyword evidence="3 6" id="KW-0732">Signal</keyword>
<keyword evidence="4" id="KW-0677">Repeat</keyword>
<dbReference type="InterPro" id="IPR050581">
    <property type="entry name" value="CRR_secretory_protein"/>
</dbReference>
<dbReference type="Pfam" id="PF01657">
    <property type="entry name" value="Stress-antifung"/>
    <property type="match status" value="2"/>
</dbReference>
<feature type="domain" description="Gnk2-homologous" evidence="7">
    <location>
        <begin position="20"/>
        <end position="124"/>
    </location>
</feature>
<comment type="caution">
    <text evidence="8">The sequence shown here is derived from an EMBL/GenBank/DDBJ whole genome shotgun (WGS) entry which is preliminary data.</text>
</comment>
<gene>
    <name evidence="8" type="ORF">IEQ34_013206</name>
</gene>
<keyword evidence="9" id="KW-1185">Reference proteome</keyword>
<feature type="signal peptide" evidence="6">
    <location>
        <begin position="1"/>
        <end position="20"/>
    </location>
</feature>
<dbReference type="InterPro" id="IPR038408">
    <property type="entry name" value="GNK2_sf"/>
</dbReference>
<dbReference type="InterPro" id="IPR002902">
    <property type="entry name" value="GNK2"/>
</dbReference>
<evidence type="ECO:0000256" key="2">
    <source>
        <dbReference type="ARBA" id="ARBA00022525"/>
    </source>
</evidence>
<dbReference type="PANTHER" id="PTHR32411">
    <property type="entry name" value="CYSTEINE-RICH REPEAT SECRETORY PROTEIN 38-RELATED"/>
    <property type="match status" value="1"/>
</dbReference>
<keyword evidence="2" id="KW-0964">Secreted</keyword>
<evidence type="ECO:0000256" key="1">
    <source>
        <dbReference type="ARBA" id="ARBA00004613"/>
    </source>
</evidence>
<feature type="chain" id="PRO_5044000809" description="Gnk2-homologous domain-containing protein" evidence="6">
    <location>
        <begin position="21"/>
        <end position="246"/>
    </location>
</feature>
<evidence type="ECO:0000256" key="6">
    <source>
        <dbReference type="SAM" id="SignalP"/>
    </source>
</evidence>
<sequence>MAFSYKFFLMSLLLLPLANCENNYLHSCAKNITDNADLQARIMGVLYHLIKVTPAKGFTSSSFSSSGDDNTLYALAQCRGDANADLCSKCVKDAAKALLANCSEQAQAYIWYDLCFLRYDTVNFLGNWMIDGAEIYQTNTVEAQNSSAFIPTVKEMVDNLKSRATMPGANLFAKMVVSNISSLEGVNIYGMTQCTRDMNKFTCIECLDHVEGLLSSDCRSASGCKILYNSCYMRYETYDFFSTLSH</sequence>
<proteinExistence type="inferred from homology"/>
<dbReference type="CDD" id="cd23509">
    <property type="entry name" value="Gnk2-like"/>
    <property type="match status" value="2"/>
</dbReference>
<evidence type="ECO:0000256" key="5">
    <source>
        <dbReference type="ARBA" id="ARBA00038515"/>
    </source>
</evidence>
<dbReference type="Proteomes" id="UP000775213">
    <property type="component" value="Unassembled WGS sequence"/>
</dbReference>
<organism evidence="8 9">
    <name type="scientific">Dendrobium chrysotoxum</name>
    <name type="common">Orchid</name>
    <dbReference type="NCBI Taxonomy" id="161865"/>
    <lineage>
        <taxon>Eukaryota</taxon>
        <taxon>Viridiplantae</taxon>
        <taxon>Streptophyta</taxon>
        <taxon>Embryophyta</taxon>
        <taxon>Tracheophyta</taxon>
        <taxon>Spermatophyta</taxon>
        <taxon>Magnoliopsida</taxon>
        <taxon>Liliopsida</taxon>
        <taxon>Asparagales</taxon>
        <taxon>Orchidaceae</taxon>
        <taxon>Epidendroideae</taxon>
        <taxon>Malaxideae</taxon>
        <taxon>Dendrobiinae</taxon>
        <taxon>Dendrobium</taxon>
    </lineage>
</organism>
<reference evidence="8 9" key="1">
    <citation type="journal article" date="2021" name="Hortic Res">
        <title>Chromosome-scale assembly of the Dendrobium chrysotoxum genome enhances the understanding of orchid evolution.</title>
        <authorList>
            <person name="Zhang Y."/>
            <person name="Zhang G.Q."/>
            <person name="Zhang D."/>
            <person name="Liu X.D."/>
            <person name="Xu X.Y."/>
            <person name="Sun W.H."/>
            <person name="Yu X."/>
            <person name="Zhu X."/>
            <person name="Wang Z.W."/>
            <person name="Zhao X."/>
            <person name="Zhong W.Y."/>
            <person name="Chen H."/>
            <person name="Yin W.L."/>
            <person name="Huang T."/>
            <person name="Niu S.C."/>
            <person name="Liu Z.J."/>
        </authorList>
    </citation>
    <scope>NUCLEOTIDE SEQUENCE [LARGE SCALE GENOMIC DNA]</scope>
    <source>
        <strain evidence="8">Lindl</strain>
    </source>
</reference>
<comment type="similarity">
    <text evidence="5">Belongs to the cysteine-rich repeat secretory protein family.</text>
</comment>
<evidence type="ECO:0000313" key="8">
    <source>
        <dbReference type="EMBL" id="KAH0457891.1"/>
    </source>
</evidence>
<accession>A0AAV7GMT4</accession>
<dbReference type="Gene3D" id="3.30.430.20">
    <property type="entry name" value="Gnk2 domain, C-X8-C-X2-C motif"/>
    <property type="match status" value="2"/>
</dbReference>
<protein>
    <recommendedName>
        <fullName evidence="7">Gnk2-homologous domain-containing protein</fullName>
    </recommendedName>
</protein>
<feature type="domain" description="Gnk2-homologous" evidence="7">
    <location>
        <begin position="131"/>
        <end position="240"/>
    </location>
</feature>
<name>A0AAV7GMT4_DENCH</name>
<dbReference type="PROSITE" id="PS51473">
    <property type="entry name" value="GNK2"/>
    <property type="match status" value="2"/>
</dbReference>
<evidence type="ECO:0000259" key="7">
    <source>
        <dbReference type="PROSITE" id="PS51473"/>
    </source>
</evidence>
<comment type="subcellular location">
    <subcellularLocation>
        <location evidence="1">Secreted</location>
    </subcellularLocation>
</comment>
<dbReference type="GO" id="GO:0005576">
    <property type="term" value="C:extracellular region"/>
    <property type="evidence" value="ECO:0007669"/>
    <property type="project" value="UniProtKB-SubCell"/>
</dbReference>